<protein>
    <submittedName>
        <fullName evidence="1">Uncharacterized protein</fullName>
    </submittedName>
</protein>
<dbReference type="RefSeq" id="WP_156105407.1">
    <property type="nucleotide sequence ID" value="NZ_JACAOJ010000027.1"/>
</dbReference>
<gene>
    <name evidence="1" type="ORF">AtDm6_1396</name>
</gene>
<evidence type="ECO:0000313" key="1">
    <source>
        <dbReference type="EMBL" id="KGB23985.1"/>
    </source>
</evidence>
<dbReference type="GeneID" id="89477187"/>
<comment type="caution">
    <text evidence="1">The sequence shown here is derived from an EMBL/GenBank/DDBJ whole genome shotgun (WGS) entry which is preliminary data.</text>
</comment>
<proteinExistence type="predicted"/>
<dbReference type="Proteomes" id="UP000029448">
    <property type="component" value="Unassembled WGS sequence"/>
</dbReference>
<sequence length="52" mass="5500">MRRFLITHGRGEPYGLERSGASVCARGLPGGCMAVPGAGFMPHRALMPDAPF</sequence>
<evidence type="ECO:0000313" key="2">
    <source>
        <dbReference type="Proteomes" id="UP000029448"/>
    </source>
</evidence>
<dbReference type="PATRIC" id="fig|104102.7.peg.1387"/>
<organism evidence="1 2">
    <name type="scientific">Acetobacter tropicalis</name>
    <dbReference type="NCBI Taxonomy" id="104102"/>
    <lineage>
        <taxon>Bacteria</taxon>
        <taxon>Pseudomonadati</taxon>
        <taxon>Pseudomonadota</taxon>
        <taxon>Alphaproteobacteria</taxon>
        <taxon>Acetobacterales</taxon>
        <taxon>Acetobacteraceae</taxon>
        <taxon>Acetobacter</taxon>
    </lineage>
</organism>
<dbReference type="EMBL" id="JOKM01000053">
    <property type="protein sequence ID" value="KGB23985.1"/>
    <property type="molecule type" value="Genomic_DNA"/>
</dbReference>
<name>A0A094YPI1_9PROT</name>
<keyword evidence="2" id="KW-1185">Reference proteome</keyword>
<accession>A0A094YPI1</accession>
<dbReference type="STRING" id="104102.AtDm6_1396"/>
<dbReference type="AlphaFoldDB" id="A0A094YPI1"/>
<reference evidence="1 2" key="1">
    <citation type="submission" date="2014-06" db="EMBL/GenBank/DDBJ databases">
        <title>Functional and comparative genomic analyses of the Drosophila gut microbiota identify candidate symbiosis factors.</title>
        <authorList>
            <person name="Newell P.D."/>
            <person name="Chaston J.M."/>
            <person name="Douglas A.E."/>
        </authorList>
    </citation>
    <scope>NUCLEOTIDE SEQUENCE [LARGE SCALE GENOMIC DNA]</scope>
    <source>
        <strain evidence="1 2">DmCS_006</strain>
    </source>
</reference>